<dbReference type="STRING" id="512399.A8709_26075"/>
<protein>
    <recommendedName>
        <fullName evidence="4">Sporulation protein</fullName>
    </recommendedName>
</protein>
<dbReference type="PROSITE" id="PS51257">
    <property type="entry name" value="PROKAR_LIPOPROTEIN"/>
    <property type="match status" value="1"/>
</dbReference>
<gene>
    <name evidence="2" type="ORF">A8709_26075</name>
</gene>
<organism evidence="2 3">
    <name type="scientific">Paenibacillus pectinilyticus</name>
    <dbReference type="NCBI Taxonomy" id="512399"/>
    <lineage>
        <taxon>Bacteria</taxon>
        <taxon>Bacillati</taxon>
        <taxon>Bacillota</taxon>
        <taxon>Bacilli</taxon>
        <taxon>Bacillales</taxon>
        <taxon>Paenibacillaceae</taxon>
        <taxon>Paenibacillus</taxon>
    </lineage>
</organism>
<accession>A0A1C1A198</accession>
<feature type="signal peptide" evidence="1">
    <location>
        <begin position="1"/>
        <end position="24"/>
    </location>
</feature>
<comment type="caution">
    <text evidence="2">The sequence shown here is derived from an EMBL/GenBank/DDBJ whole genome shotgun (WGS) entry which is preliminary data.</text>
</comment>
<name>A0A1C1A198_9BACL</name>
<proteinExistence type="predicted"/>
<evidence type="ECO:0008006" key="4">
    <source>
        <dbReference type="Google" id="ProtNLM"/>
    </source>
</evidence>
<dbReference type="EMBL" id="LYPC01000020">
    <property type="protein sequence ID" value="OCT14298.1"/>
    <property type="molecule type" value="Genomic_DNA"/>
</dbReference>
<reference evidence="3" key="1">
    <citation type="submission" date="2016-05" db="EMBL/GenBank/DDBJ databases">
        <title>Paenibacillus oryzae. sp. nov., isolated from the rice root.</title>
        <authorList>
            <person name="Zhang J."/>
            <person name="Zhang X."/>
        </authorList>
    </citation>
    <scope>NUCLEOTIDE SEQUENCE [LARGE SCALE GENOMIC DNA]</scope>
    <source>
        <strain evidence="3">KCTC13222</strain>
    </source>
</reference>
<evidence type="ECO:0000313" key="2">
    <source>
        <dbReference type="EMBL" id="OCT14298.1"/>
    </source>
</evidence>
<dbReference type="AlphaFoldDB" id="A0A1C1A198"/>
<evidence type="ECO:0000256" key="1">
    <source>
        <dbReference type="SAM" id="SignalP"/>
    </source>
</evidence>
<keyword evidence="1" id="KW-0732">Signal</keyword>
<dbReference type="RefSeq" id="WP_065853149.1">
    <property type="nucleotide sequence ID" value="NZ_LYPC01000020.1"/>
</dbReference>
<sequence length="231" mass="25415">MNAVKMSVLMTAAIVGLTGCTAAAGTNKNKETMVSIQSSGSSDFSNHNSKGAMASFETNQNHRAHAGHALGTQSKTIDEKTHRNTYLSMNREVADQVMQAARLGSTVVAMTDTNIYVAVDMGGMKDNTTMTDQSKQLSKNNDPTKEAGLFGSGMGAQMDWVSAKPIPMDSSNAIRHLLTRIYPDSTIYISSNPLFVNRMMYYDMQQRNNKRMDTYLNEFNTMVKYAFNSSK</sequence>
<keyword evidence="3" id="KW-1185">Reference proteome</keyword>
<evidence type="ECO:0000313" key="3">
    <source>
        <dbReference type="Proteomes" id="UP000093309"/>
    </source>
</evidence>
<dbReference type="Proteomes" id="UP000093309">
    <property type="component" value="Unassembled WGS sequence"/>
</dbReference>
<feature type="chain" id="PRO_5008649765" description="Sporulation protein" evidence="1">
    <location>
        <begin position="25"/>
        <end position="231"/>
    </location>
</feature>
<dbReference type="OrthoDB" id="1707228at2"/>